<sequence>VTLLLSFSTREQPQQPTPCVATTETTMAASAVEAMAMEAWAMAMAVATVLASAGWAVAMAPATALASVGWAVAMAVAMAMDAAMALALATTIEDAKKDSHPLHLDTRIHQF</sequence>
<keyword evidence="1" id="KW-0472">Membrane</keyword>
<feature type="transmembrane region" description="Helical" evidence="1">
    <location>
        <begin position="64"/>
        <end position="89"/>
    </location>
</feature>
<proteinExistence type="predicted"/>
<feature type="non-terminal residue" evidence="2">
    <location>
        <position position="1"/>
    </location>
</feature>
<organism evidence="2 3">
    <name type="scientific">Ovis aries</name>
    <name type="common">Sheep</name>
    <dbReference type="NCBI Taxonomy" id="9940"/>
    <lineage>
        <taxon>Eukaryota</taxon>
        <taxon>Metazoa</taxon>
        <taxon>Chordata</taxon>
        <taxon>Craniata</taxon>
        <taxon>Vertebrata</taxon>
        <taxon>Euteleostomi</taxon>
        <taxon>Mammalia</taxon>
        <taxon>Eutheria</taxon>
        <taxon>Laurasiatheria</taxon>
        <taxon>Artiodactyla</taxon>
        <taxon>Ruminantia</taxon>
        <taxon>Pecora</taxon>
        <taxon>Bovidae</taxon>
        <taxon>Caprinae</taxon>
        <taxon>Ovis</taxon>
    </lineage>
</organism>
<evidence type="ECO:0000313" key="3">
    <source>
        <dbReference type="Proteomes" id="UP000664991"/>
    </source>
</evidence>
<evidence type="ECO:0000313" key="2">
    <source>
        <dbReference type="EMBL" id="KAG5215629.1"/>
    </source>
</evidence>
<dbReference type="AlphaFoldDB" id="A0A836D8E3"/>
<keyword evidence="1" id="KW-0812">Transmembrane</keyword>
<feature type="transmembrane region" description="Helical" evidence="1">
    <location>
        <begin position="39"/>
        <end position="58"/>
    </location>
</feature>
<name>A0A836D8E3_SHEEP</name>
<comment type="caution">
    <text evidence="2">The sequence shown here is derived from an EMBL/GenBank/DDBJ whole genome shotgun (WGS) entry which is preliminary data.</text>
</comment>
<evidence type="ECO:0000256" key="1">
    <source>
        <dbReference type="SAM" id="Phobius"/>
    </source>
</evidence>
<dbReference type="Proteomes" id="UP000664991">
    <property type="component" value="Unassembled WGS sequence"/>
</dbReference>
<keyword evidence="1" id="KW-1133">Transmembrane helix</keyword>
<accession>A0A836D8E3</accession>
<protein>
    <submittedName>
        <fullName evidence="2">Uncharacterized protein</fullName>
    </submittedName>
</protein>
<reference evidence="2 3" key="1">
    <citation type="submission" date="2020-12" db="EMBL/GenBank/DDBJ databases">
        <title>De novo assembly of Tibetan sheep genome.</title>
        <authorList>
            <person name="Li X."/>
        </authorList>
    </citation>
    <scope>NUCLEOTIDE SEQUENCE [LARGE SCALE GENOMIC DNA]</scope>
    <source>
        <tissue evidence="2">Heart</tissue>
    </source>
</reference>
<dbReference type="EMBL" id="JAEMGP010000001">
    <property type="protein sequence ID" value="KAG5215629.1"/>
    <property type="molecule type" value="Genomic_DNA"/>
</dbReference>
<gene>
    <name evidence="2" type="ORF">JEQ12_001205</name>
</gene>